<dbReference type="GeneID" id="7840858"/>
<dbReference type="EMBL" id="GG662666">
    <property type="protein sequence ID" value="EDK31644.2"/>
    <property type="molecule type" value="Genomic_DNA"/>
</dbReference>
<dbReference type="InterPro" id="IPR023174">
    <property type="entry name" value="PDEase_CS"/>
</dbReference>
<dbReference type="HOGENOM" id="CLU_287235_0_0_1"/>
<dbReference type="GO" id="GO:0004114">
    <property type="term" value="F:3',5'-cyclic-nucleotide phosphodiesterase activity"/>
    <property type="evidence" value="ECO:0007669"/>
    <property type="project" value="InterPro"/>
</dbReference>
<dbReference type="InParanoid" id="A4VDP2"/>
<evidence type="ECO:0000256" key="1">
    <source>
        <dbReference type="ARBA" id="ARBA00022723"/>
    </source>
</evidence>
<dbReference type="Proteomes" id="UP000009168">
    <property type="component" value="Unassembled WGS sequence"/>
</dbReference>
<accession>A4VDP2</accession>
<dbReference type="InterPro" id="IPR023088">
    <property type="entry name" value="PDEase"/>
</dbReference>
<keyword evidence="6" id="KW-0175">Coiled coil</keyword>
<dbReference type="STRING" id="312017.A4VDP2"/>
<evidence type="ECO:0000313" key="9">
    <source>
        <dbReference type="Proteomes" id="UP000009168"/>
    </source>
</evidence>
<dbReference type="Pfam" id="PF00233">
    <property type="entry name" value="PDEase_I"/>
    <property type="match status" value="1"/>
</dbReference>
<protein>
    <recommendedName>
        <fullName evidence="5">Phosphodiesterase</fullName>
        <ecNumber evidence="5">3.1.4.-</ecNumber>
    </recommendedName>
</protein>
<dbReference type="InterPro" id="IPR002073">
    <property type="entry name" value="PDEase_catalytic_dom"/>
</dbReference>
<dbReference type="KEGG" id="tet:TTHERM_00338249"/>
<keyword evidence="2 5" id="KW-0378">Hydrolase</keyword>
<feature type="binding site" evidence="4">
    <location>
        <position position="833"/>
    </location>
    <ligand>
        <name>Zn(2+)</name>
        <dbReference type="ChEBI" id="CHEBI:29105"/>
        <label>1</label>
    </ligand>
</feature>
<evidence type="ECO:0000256" key="5">
    <source>
        <dbReference type="RuleBase" id="RU363067"/>
    </source>
</evidence>
<name>A4VDP2_TETTS</name>
<dbReference type="EC" id="3.1.4.-" evidence="5"/>
<evidence type="ECO:0000256" key="4">
    <source>
        <dbReference type="PIRSR" id="PIRSR623088-3"/>
    </source>
</evidence>
<dbReference type="PRINTS" id="PR00387">
    <property type="entry name" value="PDIESTERASE1"/>
</dbReference>
<dbReference type="OrthoDB" id="189220at2759"/>
<dbReference type="InterPro" id="IPR036971">
    <property type="entry name" value="PDEase_catalytic_dom_sf"/>
</dbReference>
<dbReference type="PROSITE" id="PS00126">
    <property type="entry name" value="PDEASE_I_1"/>
    <property type="match status" value="1"/>
</dbReference>
<feature type="binding site" evidence="4">
    <location>
        <position position="985"/>
    </location>
    <ligand>
        <name>Zn(2+)</name>
        <dbReference type="ChEBI" id="CHEBI:29105"/>
        <label>1</label>
    </ligand>
</feature>
<keyword evidence="1 4" id="KW-0479">Metal-binding</keyword>
<comment type="similarity">
    <text evidence="5">Belongs to the cyclic nucleotide phosphodiesterase family.</text>
</comment>
<feature type="binding site" evidence="4">
    <location>
        <position position="870"/>
    </location>
    <ligand>
        <name>Zn(2+)</name>
        <dbReference type="ChEBI" id="CHEBI:29105"/>
        <label>2</label>
    </ligand>
</feature>
<dbReference type="InterPro" id="IPR003607">
    <property type="entry name" value="HD/PDEase_dom"/>
</dbReference>
<dbReference type="GO" id="GO:0007165">
    <property type="term" value="P:signal transduction"/>
    <property type="evidence" value="ECO:0007669"/>
    <property type="project" value="InterPro"/>
</dbReference>
<feature type="binding site" evidence="4">
    <location>
        <position position="869"/>
    </location>
    <ligand>
        <name>Zn(2+)</name>
        <dbReference type="ChEBI" id="CHEBI:29105"/>
        <label>1</label>
    </ligand>
</feature>
<dbReference type="eggNOG" id="KOG3689">
    <property type="taxonomic scope" value="Eukaryota"/>
</dbReference>
<dbReference type="CDD" id="cd00077">
    <property type="entry name" value="HDc"/>
    <property type="match status" value="1"/>
</dbReference>
<evidence type="ECO:0000256" key="6">
    <source>
        <dbReference type="SAM" id="Coils"/>
    </source>
</evidence>
<evidence type="ECO:0000259" key="7">
    <source>
        <dbReference type="PROSITE" id="PS51845"/>
    </source>
</evidence>
<comment type="cofactor">
    <cofactor evidence="5">
        <name>a divalent metal cation</name>
        <dbReference type="ChEBI" id="CHEBI:60240"/>
    </cofactor>
    <text evidence="5">Binds 2 divalent metal cations per subunit. Site 1 may preferentially bind zinc ions, while site 2 has a preference for magnesium and/or manganese ions.</text>
</comment>
<dbReference type="GO" id="GO:0046872">
    <property type="term" value="F:metal ion binding"/>
    <property type="evidence" value="ECO:0007669"/>
    <property type="project" value="UniProtKB-KW"/>
</dbReference>
<sequence>MKNLSKFQQTEEKIQKPKSIVDFIKILKAANKITYEEETILMDSSVRGNPTFNVIHQEFEREQAEHFNDVKYLLKFKNFLSSMQNANRDKQQETLEPKNEKIEVLVKPLDQQLEEKVKKIEKGSPIKRNSGVAHINHPASLKNIDNNKNTPLAISQETQKNRQFGQFFKETNNDDDIIIAGQYNIKWNKIREDTQPISLNFLLNYLAPDKKRDEELQNAIIQSVTSKYKELKKNISEISRFLILPSAQDFNLYTIVSFIRSILKNMFKICDFEVTRIENSSISLFRSHSITIASGDIRETERVKKNLQVFEQDKLYILGNQERDLINDCIIGEIPQYVYFMKKAVEGKIFLVYFLLDSESKQIADFLFENVNGQKFLRVFRVVSDLIIKILTEKILDKQSFILKLFYIVEEYLKLQKYILVNKFQDSFKILFENSLYLHDNSEYDKKNSNYPKDDHLILQHDLSIIGTEFKYYTFIDGIQINRSPHYKQFENVMTQVYHKHRHAISRQLERYADWKMALSFNQVIYLEFNKLGQLCFINQQPSTTLKKKHKIQLPENQQNIHYTDIFKDNDNLLQNIKECYIQKSYYIHKGDYSSEDVEENLQYQIIAQPGVKNKIKIVKMNLKDIDSEEEIQQKQYKIQSPIFNSCQKTFNNKIRNKLTYFTASESKNIILQDNEAKNSTVVEFLSQVEQKKVNEEQKALYLKKLASPNIQQIKRNIKCIADIGNQQEKGNNYLNRLVTIRKVTEKASSKSEILLKPEDFKIDEQINLELENFGIDIWKYDENQKLKIAWLIMEKRNYFKEYEIPIEEFITFLYKLREKYNKRENPFHNFDHGIMVMHGCFMIGCRTNANKYLNSIQEFSLVFSGLCHDVSHRGKTNAFEVNTMSKLAIRYHDQSVLEQHHIAHTFKILRQSNANIFKNLTIQKVQQIRRYVINNILATDMSKHFDYLKDFQNDFLQEVHKKESNQFEEKEINLLTGTIIHTSDFHHTAQKFELSKQWSVKVNKEFSQQYIEEGKQGVQQTSYLKDLDKMHVLAKNEAGFIKMIVKPLWETMNKFLNDQLIEPVSNLENSILEWNKIYEKALKEEEENQKQQEINKLLAQSQSSHQAGLNNKLKNLI</sequence>
<feature type="domain" description="PDEase" evidence="7">
    <location>
        <begin position="743"/>
        <end position="1093"/>
    </location>
</feature>
<dbReference type="SUPFAM" id="SSF109604">
    <property type="entry name" value="HD-domain/PDEase-like"/>
    <property type="match status" value="1"/>
</dbReference>
<dbReference type="Gene3D" id="1.10.1300.10">
    <property type="entry name" value="3'5'-cyclic nucleotide phosphodiesterase, catalytic domain"/>
    <property type="match status" value="1"/>
</dbReference>
<organism evidence="8 9">
    <name type="scientific">Tetrahymena thermophila (strain SB210)</name>
    <dbReference type="NCBI Taxonomy" id="312017"/>
    <lineage>
        <taxon>Eukaryota</taxon>
        <taxon>Sar</taxon>
        <taxon>Alveolata</taxon>
        <taxon>Ciliophora</taxon>
        <taxon>Intramacronucleata</taxon>
        <taxon>Oligohymenophorea</taxon>
        <taxon>Hymenostomatida</taxon>
        <taxon>Tetrahymenina</taxon>
        <taxon>Tetrahymenidae</taxon>
        <taxon>Tetrahymena</taxon>
    </lineage>
</organism>
<evidence type="ECO:0000313" key="8">
    <source>
        <dbReference type="EMBL" id="EDK31644.2"/>
    </source>
</evidence>
<gene>
    <name evidence="8" type="ORF">TTHERM_00338249</name>
</gene>
<dbReference type="PANTHER" id="PTHR11347">
    <property type="entry name" value="CYCLIC NUCLEOTIDE PHOSPHODIESTERASE"/>
    <property type="match status" value="1"/>
</dbReference>
<keyword evidence="9" id="KW-1185">Reference proteome</keyword>
<feature type="active site" description="Proton donor" evidence="3">
    <location>
        <position position="829"/>
    </location>
</feature>
<dbReference type="RefSeq" id="XP_001470833.2">
    <property type="nucleotide sequence ID" value="XM_001470783.2"/>
</dbReference>
<feature type="coiled-coil region" evidence="6">
    <location>
        <begin position="1065"/>
        <end position="1103"/>
    </location>
</feature>
<reference evidence="9" key="1">
    <citation type="journal article" date="2006" name="PLoS Biol.">
        <title>Macronuclear genome sequence of the ciliate Tetrahymena thermophila, a model eukaryote.</title>
        <authorList>
            <person name="Eisen J.A."/>
            <person name="Coyne R.S."/>
            <person name="Wu M."/>
            <person name="Wu D."/>
            <person name="Thiagarajan M."/>
            <person name="Wortman J.R."/>
            <person name="Badger J.H."/>
            <person name="Ren Q."/>
            <person name="Amedeo P."/>
            <person name="Jones K.M."/>
            <person name="Tallon L.J."/>
            <person name="Delcher A.L."/>
            <person name="Salzberg S.L."/>
            <person name="Silva J.C."/>
            <person name="Haas B.J."/>
            <person name="Majoros W.H."/>
            <person name="Farzad M."/>
            <person name="Carlton J.M."/>
            <person name="Smith R.K. Jr."/>
            <person name="Garg J."/>
            <person name="Pearlman R.E."/>
            <person name="Karrer K.M."/>
            <person name="Sun L."/>
            <person name="Manning G."/>
            <person name="Elde N.C."/>
            <person name="Turkewitz A.P."/>
            <person name="Asai D.J."/>
            <person name="Wilkes D.E."/>
            <person name="Wang Y."/>
            <person name="Cai H."/>
            <person name="Collins K."/>
            <person name="Stewart B.A."/>
            <person name="Lee S.R."/>
            <person name="Wilamowska K."/>
            <person name="Weinberg Z."/>
            <person name="Ruzzo W.L."/>
            <person name="Wloga D."/>
            <person name="Gaertig J."/>
            <person name="Frankel J."/>
            <person name="Tsao C.-C."/>
            <person name="Gorovsky M.A."/>
            <person name="Keeling P.J."/>
            <person name="Waller R.F."/>
            <person name="Patron N.J."/>
            <person name="Cherry J.M."/>
            <person name="Stover N.A."/>
            <person name="Krieger C.J."/>
            <person name="del Toro C."/>
            <person name="Ryder H.F."/>
            <person name="Williamson S.C."/>
            <person name="Barbeau R.A."/>
            <person name="Hamilton E.P."/>
            <person name="Orias E."/>
        </authorList>
    </citation>
    <scope>NUCLEOTIDE SEQUENCE [LARGE SCALE GENOMIC DNA]</scope>
    <source>
        <strain evidence="9">SB210</strain>
    </source>
</reference>
<proteinExistence type="inferred from homology"/>
<evidence type="ECO:0000256" key="2">
    <source>
        <dbReference type="ARBA" id="ARBA00022801"/>
    </source>
</evidence>
<evidence type="ECO:0000256" key="3">
    <source>
        <dbReference type="PIRSR" id="PIRSR623088-1"/>
    </source>
</evidence>
<dbReference type="AlphaFoldDB" id="A4VDP2"/>
<feature type="binding site" evidence="4">
    <location>
        <position position="870"/>
    </location>
    <ligand>
        <name>Zn(2+)</name>
        <dbReference type="ChEBI" id="CHEBI:29105"/>
        <label>1</label>
    </ligand>
</feature>
<dbReference type="PROSITE" id="PS51845">
    <property type="entry name" value="PDEASE_I_2"/>
    <property type="match status" value="1"/>
</dbReference>